<keyword evidence="5" id="KW-0460">Magnesium</keyword>
<protein>
    <recommendedName>
        <fullName evidence="5">Acetate kinase</fullName>
        <ecNumber evidence="5">2.7.2.1</ecNumber>
    </recommendedName>
    <alternativeName>
        <fullName evidence="5">Acetokinase</fullName>
    </alternativeName>
</protein>
<keyword evidence="2 5" id="KW-0547">Nucleotide-binding</keyword>
<gene>
    <name evidence="5" type="primary">ackA</name>
    <name evidence="7" type="ORF">A2215_04040</name>
</gene>
<evidence type="ECO:0000256" key="4">
    <source>
        <dbReference type="ARBA" id="ARBA00022840"/>
    </source>
</evidence>
<evidence type="ECO:0000313" key="8">
    <source>
        <dbReference type="Proteomes" id="UP000178583"/>
    </source>
</evidence>
<dbReference type="PANTHER" id="PTHR21060:SF15">
    <property type="entry name" value="ACETATE KINASE-RELATED"/>
    <property type="match status" value="1"/>
</dbReference>
<evidence type="ECO:0000256" key="3">
    <source>
        <dbReference type="ARBA" id="ARBA00022777"/>
    </source>
</evidence>
<name>A0A1F5EF69_9BACT</name>
<evidence type="ECO:0000313" key="7">
    <source>
        <dbReference type="EMBL" id="OGD65940.1"/>
    </source>
</evidence>
<feature type="binding site" evidence="5">
    <location>
        <position position="6"/>
    </location>
    <ligand>
        <name>Mg(2+)</name>
        <dbReference type="ChEBI" id="CHEBI:18420"/>
    </ligand>
</feature>
<keyword evidence="4 5" id="KW-0067">ATP-binding</keyword>
<dbReference type="InterPro" id="IPR000890">
    <property type="entry name" value="Aliphatic_acid_kin_short-chain"/>
</dbReference>
<dbReference type="Gene3D" id="3.30.420.40">
    <property type="match status" value="2"/>
</dbReference>
<dbReference type="GO" id="GO:0005524">
    <property type="term" value="F:ATP binding"/>
    <property type="evidence" value="ECO:0007669"/>
    <property type="project" value="UniProtKB-KW"/>
</dbReference>
<accession>A0A1F5EF69</accession>
<feature type="binding site" evidence="5">
    <location>
        <position position="67"/>
    </location>
    <ligand>
        <name>substrate</name>
    </ligand>
</feature>
<dbReference type="InterPro" id="IPR004372">
    <property type="entry name" value="Ac/propionate_kinase"/>
</dbReference>
<keyword evidence="5" id="KW-0479">Metal-binding</keyword>
<dbReference type="PANTHER" id="PTHR21060">
    <property type="entry name" value="ACETATE KINASE"/>
    <property type="match status" value="1"/>
</dbReference>
<dbReference type="GO" id="GO:0006083">
    <property type="term" value="P:acetate metabolic process"/>
    <property type="evidence" value="ECO:0007669"/>
    <property type="project" value="TreeGrafter"/>
</dbReference>
<proteinExistence type="inferred from homology"/>
<keyword evidence="5" id="KW-0963">Cytoplasm</keyword>
<comment type="subunit">
    <text evidence="5">Homodimer.</text>
</comment>
<dbReference type="STRING" id="1797472.A2215_04040"/>
<dbReference type="SUPFAM" id="SSF53067">
    <property type="entry name" value="Actin-like ATPase domain"/>
    <property type="match status" value="2"/>
</dbReference>
<comment type="similarity">
    <text evidence="5 6">Belongs to the acetokinase family.</text>
</comment>
<dbReference type="EMBL" id="MEZY01000002">
    <property type="protein sequence ID" value="OGD65940.1"/>
    <property type="molecule type" value="Genomic_DNA"/>
</dbReference>
<evidence type="ECO:0000256" key="1">
    <source>
        <dbReference type="ARBA" id="ARBA00022679"/>
    </source>
</evidence>
<dbReference type="Proteomes" id="UP000178583">
    <property type="component" value="Unassembled WGS sequence"/>
</dbReference>
<feature type="site" description="Transition state stabilizer" evidence="5">
    <location>
        <position position="156"/>
    </location>
</feature>
<feature type="site" description="Transition state stabilizer" evidence="5">
    <location>
        <position position="212"/>
    </location>
</feature>
<dbReference type="PRINTS" id="PR00471">
    <property type="entry name" value="ACETATEKNASE"/>
</dbReference>
<dbReference type="GO" id="GO:0008776">
    <property type="term" value="F:acetate kinase activity"/>
    <property type="evidence" value="ECO:0007669"/>
    <property type="project" value="UniProtKB-UniRule"/>
</dbReference>
<evidence type="ECO:0000256" key="6">
    <source>
        <dbReference type="RuleBase" id="RU003835"/>
    </source>
</evidence>
<dbReference type="GO" id="GO:0006085">
    <property type="term" value="P:acetyl-CoA biosynthetic process"/>
    <property type="evidence" value="ECO:0007669"/>
    <property type="project" value="UniProtKB-UniRule"/>
</dbReference>
<comment type="cofactor">
    <cofactor evidence="5">
        <name>Mg(2+)</name>
        <dbReference type="ChEBI" id="CHEBI:18420"/>
    </cofactor>
    <cofactor evidence="5">
        <name>Mn(2+)</name>
        <dbReference type="ChEBI" id="CHEBI:29035"/>
    </cofactor>
    <text evidence="5">Mg(2+). Can also accept Mn(2+).</text>
</comment>
<dbReference type="Pfam" id="PF00871">
    <property type="entry name" value="Acetate_kinase"/>
    <property type="match status" value="1"/>
</dbReference>
<comment type="pathway">
    <text evidence="5">Metabolic intermediate biosynthesis; acetyl-CoA biosynthesis; acetyl-CoA from acetate: step 1/2.</text>
</comment>
<dbReference type="EC" id="2.7.2.1" evidence="5"/>
<comment type="catalytic activity">
    <reaction evidence="5">
        <text>acetate + ATP = acetyl phosphate + ADP</text>
        <dbReference type="Rhea" id="RHEA:11352"/>
        <dbReference type="ChEBI" id="CHEBI:22191"/>
        <dbReference type="ChEBI" id="CHEBI:30089"/>
        <dbReference type="ChEBI" id="CHEBI:30616"/>
        <dbReference type="ChEBI" id="CHEBI:456216"/>
        <dbReference type="EC" id="2.7.2.1"/>
    </reaction>
</comment>
<comment type="subcellular location">
    <subcellularLocation>
        <location evidence="5">Cytoplasm</location>
    </subcellularLocation>
</comment>
<comment type="caution">
    <text evidence="5">Lacks conserved residue(s) required for the propagation of feature annotation.</text>
</comment>
<dbReference type="GO" id="GO:0000287">
    <property type="term" value="F:magnesium ion binding"/>
    <property type="evidence" value="ECO:0007669"/>
    <property type="project" value="UniProtKB-UniRule"/>
</dbReference>
<feature type="binding site" evidence="5">
    <location>
        <position position="13"/>
    </location>
    <ligand>
        <name>ATP</name>
        <dbReference type="ChEBI" id="CHEBI:30616"/>
    </ligand>
</feature>
<dbReference type="HAMAP" id="MF_00020">
    <property type="entry name" value="Acetate_kinase"/>
    <property type="match status" value="1"/>
</dbReference>
<keyword evidence="3 5" id="KW-0418">Kinase</keyword>
<feature type="binding site" evidence="5">
    <location>
        <begin position="179"/>
        <end position="183"/>
    </location>
    <ligand>
        <name>ATP</name>
        <dbReference type="ChEBI" id="CHEBI:30616"/>
    </ligand>
</feature>
<feature type="active site" description="Proton donor/acceptor" evidence="5">
    <location>
        <position position="124"/>
    </location>
</feature>
<dbReference type="GO" id="GO:0005737">
    <property type="term" value="C:cytoplasm"/>
    <property type="evidence" value="ECO:0007669"/>
    <property type="project" value="UniProtKB-SubCell"/>
</dbReference>
<evidence type="ECO:0000256" key="5">
    <source>
        <dbReference type="HAMAP-Rule" id="MF_00020"/>
    </source>
</evidence>
<evidence type="ECO:0000256" key="2">
    <source>
        <dbReference type="ARBA" id="ARBA00022741"/>
    </source>
</evidence>
<reference evidence="7 8" key="1">
    <citation type="journal article" date="2016" name="Nat. Commun.">
        <title>Thousands of microbial genomes shed light on interconnected biogeochemical processes in an aquifer system.</title>
        <authorList>
            <person name="Anantharaman K."/>
            <person name="Brown C.T."/>
            <person name="Hug L.A."/>
            <person name="Sharon I."/>
            <person name="Castelle C.J."/>
            <person name="Probst A.J."/>
            <person name="Thomas B.C."/>
            <person name="Singh A."/>
            <person name="Wilkins M.J."/>
            <person name="Karaoz U."/>
            <person name="Brodie E.L."/>
            <person name="Williams K.H."/>
            <person name="Hubbard S.S."/>
            <person name="Banfield J.F."/>
        </authorList>
    </citation>
    <scope>NUCLEOTIDE SEQUENCE [LARGE SCALE GENOMIC DNA]</scope>
</reference>
<dbReference type="UniPathway" id="UPA00340">
    <property type="reaction ID" value="UER00458"/>
</dbReference>
<comment type="caution">
    <text evidence="7">The sequence shown here is derived from an EMBL/GenBank/DDBJ whole genome shotgun (WGS) entry which is preliminary data.</text>
</comment>
<dbReference type="AlphaFoldDB" id="A0A1F5EF69"/>
<organism evidence="7 8">
    <name type="scientific">Candidatus Berkelbacteria bacterium RIFOXYA2_FULL_43_10</name>
    <dbReference type="NCBI Taxonomy" id="1797472"/>
    <lineage>
        <taxon>Bacteria</taxon>
        <taxon>Candidatus Berkelbacteria</taxon>
    </lineage>
</organism>
<sequence length="358" mass="39168">MILIWNAGSSSLKAKLYDVKAKRLVLIKSASVARIGESETKNHANASLQIINEEKLEGYDIKTVAYRVVHSGGELKDGAEASDKIIKQLKVVSSLAPLHNPPAIENIEVSKKVFLKQRHKLFFDTSFFKDLPAEAITYPLPLEIADREKIKKFGFHGISHAYALEESGAKSRDRVISIHLGAGCSVCAIVNKKPLDTSMGLTPSGGLIMQSRTGDIDPGIVFYLIRKLGAEKTEKIINNESGLAGLTGTSGNMYDVLYLAGQKIEDSNYLPSLSLKKDETSTADALLALKMYTNSIKRYIGGYATLMQGVDMVIFTGKIGAGSSVIRDMVMEGLEFLKIKRVVKVEPDEEKAIARFLI</sequence>
<dbReference type="InterPro" id="IPR043129">
    <property type="entry name" value="ATPase_NBD"/>
</dbReference>
<comment type="function">
    <text evidence="5">Catalyzes the formation of acetyl phosphate from acetate and ATP. Can also catalyze the reverse reaction.</text>
</comment>
<keyword evidence="1 5" id="KW-0808">Transferase</keyword>